<dbReference type="Proteomes" id="UP000234790">
    <property type="component" value="Chromosome"/>
</dbReference>
<dbReference type="KEGG" id="smoo:SMONO_v1c04220"/>
<dbReference type="AlphaFoldDB" id="A0A2K9LUT1"/>
<dbReference type="GO" id="GO:0005829">
    <property type="term" value="C:cytosol"/>
    <property type="evidence" value="ECO:0007669"/>
    <property type="project" value="TreeGrafter"/>
</dbReference>
<dbReference type="GO" id="GO:0031564">
    <property type="term" value="P:transcription antitermination"/>
    <property type="evidence" value="ECO:0007669"/>
    <property type="project" value="UniProtKB-KW"/>
</dbReference>
<dbReference type="SUPFAM" id="SSF48013">
    <property type="entry name" value="NusB-like"/>
    <property type="match status" value="1"/>
</dbReference>
<evidence type="ECO:0000313" key="8">
    <source>
        <dbReference type="Proteomes" id="UP000234790"/>
    </source>
</evidence>
<protein>
    <submittedName>
        <fullName evidence="7">Transcription antitermination protein NusB</fullName>
    </submittedName>
</protein>
<evidence type="ECO:0000256" key="4">
    <source>
        <dbReference type="ARBA" id="ARBA00023015"/>
    </source>
</evidence>
<dbReference type="InterPro" id="IPR035926">
    <property type="entry name" value="NusB-like_sf"/>
</dbReference>
<organism evidence="7 8">
    <name type="scientific">Spiroplasma monobiae MQ-1</name>
    <dbReference type="NCBI Taxonomy" id="1336748"/>
    <lineage>
        <taxon>Bacteria</taxon>
        <taxon>Bacillati</taxon>
        <taxon>Mycoplasmatota</taxon>
        <taxon>Mollicutes</taxon>
        <taxon>Entomoplasmatales</taxon>
        <taxon>Spiroplasmataceae</taxon>
        <taxon>Spiroplasma</taxon>
    </lineage>
</organism>
<dbReference type="PANTHER" id="PTHR11078">
    <property type="entry name" value="N UTILIZATION SUBSTANCE PROTEIN B-RELATED"/>
    <property type="match status" value="1"/>
</dbReference>
<keyword evidence="8" id="KW-1185">Reference proteome</keyword>
<dbReference type="EMBL" id="CP025543">
    <property type="protein sequence ID" value="AUM62671.1"/>
    <property type="molecule type" value="Genomic_DNA"/>
</dbReference>
<dbReference type="GO" id="GO:0003723">
    <property type="term" value="F:RNA binding"/>
    <property type="evidence" value="ECO:0007669"/>
    <property type="project" value="UniProtKB-KW"/>
</dbReference>
<dbReference type="NCBIfam" id="TIGR01951">
    <property type="entry name" value="nusB"/>
    <property type="match status" value="1"/>
</dbReference>
<evidence type="ECO:0000259" key="6">
    <source>
        <dbReference type="Pfam" id="PF01029"/>
    </source>
</evidence>
<feature type="domain" description="NusB/RsmB/TIM44" evidence="6">
    <location>
        <begin position="10"/>
        <end position="132"/>
    </location>
</feature>
<evidence type="ECO:0000256" key="5">
    <source>
        <dbReference type="ARBA" id="ARBA00023163"/>
    </source>
</evidence>
<evidence type="ECO:0000313" key="7">
    <source>
        <dbReference type="EMBL" id="AUM62671.1"/>
    </source>
</evidence>
<sequence>MEKKISELKNRRRKAIQILYRLFLLDENTNKIKQEVLDGFQLETFDEELNDYILDLLENTEEYKDIISELLPETWNWTRLPKVIQSILINAIYEIRKEITPKAVVINESIELTREYLPSFETSFVNGLLDNVKIEN</sequence>
<gene>
    <name evidence="7" type="primary">nusB</name>
    <name evidence="7" type="ORF">SMONO_v1c04220</name>
</gene>
<keyword evidence="4" id="KW-0805">Transcription regulation</keyword>
<keyword evidence="2" id="KW-0889">Transcription antitermination</keyword>
<evidence type="ECO:0000256" key="2">
    <source>
        <dbReference type="ARBA" id="ARBA00022814"/>
    </source>
</evidence>
<dbReference type="Gene3D" id="1.10.940.10">
    <property type="entry name" value="NusB-like"/>
    <property type="match status" value="1"/>
</dbReference>
<dbReference type="RefSeq" id="WP_101780728.1">
    <property type="nucleotide sequence ID" value="NZ_CP025543.1"/>
</dbReference>
<proteinExistence type="inferred from homology"/>
<keyword evidence="3" id="KW-0694">RNA-binding</keyword>
<name>A0A2K9LUT1_SPISQ</name>
<dbReference type="GO" id="GO:0006353">
    <property type="term" value="P:DNA-templated transcription termination"/>
    <property type="evidence" value="ECO:0007669"/>
    <property type="project" value="InterPro"/>
</dbReference>
<evidence type="ECO:0000256" key="3">
    <source>
        <dbReference type="ARBA" id="ARBA00022884"/>
    </source>
</evidence>
<dbReference type="OrthoDB" id="389272at2"/>
<dbReference type="InterPro" id="IPR011605">
    <property type="entry name" value="NusB_fam"/>
</dbReference>
<dbReference type="PANTHER" id="PTHR11078:SF3">
    <property type="entry name" value="ANTITERMINATION NUSB DOMAIN-CONTAINING PROTEIN"/>
    <property type="match status" value="1"/>
</dbReference>
<keyword evidence="5" id="KW-0804">Transcription</keyword>
<evidence type="ECO:0000256" key="1">
    <source>
        <dbReference type="ARBA" id="ARBA00005952"/>
    </source>
</evidence>
<dbReference type="InterPro" id="IPR006027">
    <property type="entry name" value="NusB_RsmB_TIM44"/>
</dbReference>
<dbReference type="Pfam" id="PF01029">
    <property type="entry name" value="NusB"/>
    <property type="match status" value="1"/>
</dbReference>
<comment type="similarity">
    <text evidence="1">Belongs to the NusB family.</text>
</comment>
<accession>A0A2K9LUT1</accession>
<reference evidence="7 8" key="1">
    <citation type="submission" date="2017-12" db="EMBL/GenBank/DDBJ databases">
        <title>Complete genome sequence of Spiroplasma monobiae MQ-1 (ATCC 33825).</title>
        <authorList>
            <person name="Tsai Y.-M."/>
            <person name="Lo W.-S."/>
            <person name="Wu P.-S."/>
            <person name="Cho S.-T."/>
            <person name="Kuo C.-H."/>
        </authorList>
    </citation>
    <scope>NUCLEOTIDE SEQUENCE [LARGE SCALE GENOMIC DNA]</scope>
    <source>
        <strain evidence="7 8">MQ-1</strain>
    </source>
</reference>